<dbReference type="PANTHER" id="PTHR33495">
    <property type="entry name" value="ANTI-SIGMA FACTOR ANTAGONIST TM_1081-RELATED-RELATED"/>
    <property type="match status" value="1"/>
</dbReference>
<comment type="caution">
    <text evidence="4">The sequence shown here is derived from an EMBL/GenBank/DDBJ whole genome shotgun (WGS) entry which is preliminary data.</text>
</comment>
<evidence type="ECO:0000259" key="3">
    <source>
        <dbReference type="PROSITE" id="PS50801"/>
    </source>
</evidence>
<protein>
    <recommendedName>
        <fullName evidence="2">Anti-sigma factor antagonist</fullName>
    </recommendedName>
</protein>
<keyword evidence="5" id="KW-1185">Reference proteome</keyword>
<evidence type="ECO:0000256" key="1">
    <source>
        <dbReference type="ARBA" id="ARBA00009013"/>
    </source>
</evidence>
<dbReference type="Proteomes" id="UP001500655">
    <property type="component" value="Unassembled WGS sequence"/>
</dbReference>
<evidence type="ECO:0000313" key="5">
    <source>
        <dbReference type="Proteomes" id="UP001500655"/>
    </source>
</evidence>
<feature type="domain" description="STAS" evidence="3">
    <location>
        <begin position="1"/>
        <end position="97"/>
    </location>
</feature>
<dbReference type="CDD" id="cd07043">
    <property type="entry name" value="STAS_anti-anti-sigma_factors"/>
    <property type="match status" value="1"/>
</dbReference>
<accession>A0ABP4VZG7</accession>
<dbReference type="Pfam" id="PF01740">
    <property type="entry name" value="STAS"/>
    <property type="match status" value="1"/>
</dbReference>
<organism evidence="4 5">
    <name type="scientific">Luedemannella helvata</name>
    <dbReference type="NCBI Taxonomy" id="349315"/>
    <lineage>
        <taxon>Bacteria</taxon>
        <taxon>Bacillati</taxon>
        <taxon>Actinomycetota</taxon>
        <taxon>Actinomycetes</taxon>
        <taxon>Micromonosporales</taxon>
        <taxon>Micromonosporaceae</taxon>
        <taxon>Luedemannella</taxon>
    </lineage>
</organism>
<dbReference type="EMBL" id="BAAALS010000003">
    <property type="protein sequence ID" value="GAA1740255.1"/>
    <property type="molecule type" value="Genomic_DNA"/>
</dbReference>
<dbReference type="InterPro" id="IPR003658">
    <property type="entry name" value="Anti-sigma_ant"/>
</dbReference>
<dbReference type="NCBIfam" id="TIGR00377">
    <property type="entry name" value="ant_ant_sig"/>
    <property type="match status" value="1"/>
</dbReference>
<dbReference type="InterPro" id="IPR002645">
    <property type="entry name" value="STAS_dom"/>
</dbReference>
<evidence type="ECO:0000256" key="2">
    <source>
        <dbReference type="RuleBase" id="RU003749"/>
    </source>
</evidence>
<gene>
    <name evidence="4" type="ORF">GCM10009681_08950</name>
</gene>
<name>A0ABP4VZG7_9ACTN</name>
<dbReference type="SUPFAM" id="SSF52091">
    <property type="entry name" value="SpoIIaa-like"/>
    <property type="match status" value="1"/>
</dbReference>
<dbReference type="PROSITE" id="PS50801">
    <property type="entry name" value="STAS"/>
    <property type="match status" value="1"/>
</dbReference>
<reference evidence="5" key="1">
    <citation type="journal article" date="2019" name="Int. J. Syst. Evol. Microbiol.">
        <title>The Global Catalogue of Microorganisms (GCM) 10K type strain sequencing project: providing services to taxonomists for standard genome sequencing and annotation.</title>
        <authorList>
            <consortium name="The Broad Institute Genomics Platform"/>
            <consortium name="The Broad Institute Genome Sequencing Center for Infectious Disease"/>
            <person name="Wu L."/>
            <person name="Ma J."/>
        </authorList>
    </citation>
    <scope>NUCLEOTIDE SEQUENCE [LARGE SCALE GENOMIC DNA]</scope>
    <source>
        <strain evidence="5">JCM 13249</strain>
    </source>
</reference>
<sequence length="99" mass="10539">MHLDGVLDLGSVPQVRQHLEHALNDGTRIFVLDLTGVRLIDSTALGMIVWLCKELSGDGGRVYVAGAQPLVLNVLQVTSVDSLVHITDSVAEAEAHISA</sequence>
<proteinExistence type="inferred from homology"/>
<evidence type="ECO:0000313" key="4">
    <source>
        <dbReference type="EMBL" id="GAA1740255.1"/>
    </source>
</evidence>
<dbReference type="InterPro" id="IPR036513">
    <property type="entry name" value="STAS_dom_sf"/>
</dbReference>
<dbReference type="PANTHER" id="PTHR33495:SF2">
    <property type="entry name" value="ANTI-SIGMA FACTOR ANTAGONIST TM_1081-RELATED"/>
    <property type="match status" value="1"/>
</dbReference>
<dbReference type="Gene3D" id="3.30.750.24">
    <property type="entry name" value="STAS domain"/>
    <property type="match status" value="1"/>
</dbReference>
<comment type="similarity">
    <text evidence="1 2">Belongs to the anti-sigma-factor antagonist family.</text>
</comment>